<reference evidence="1 2" key="1">
    <citation type="submission" date="2020-12" db="EMBL/GenBank/DDBJ databases">
        <authorList>
            <person name="Luo D."/>
            <person name="Li C."/>
            <person name="Zeng H."/>
        </authorList>
    </citation>
    <scope>NUCLEOTIDE SEQUENCE [LARGE SCALE GENOMIC DNA]</scope>
</reference>
<evidence type="ECO:0000313" key="1">
    <source>
        <dbReference type="EMBL" id="QQG33658.1"/>
    </source>
</evidence>
<keyword evidence="2" id="KW-1185">Reference proteome</keyword>
<dbReference type="KEGG" id="vg:77948168"/>
<protein>
    <submittedName>
        <fullName evidence="1">Uncharacterized protein</fullName>
    </submittedName>
</protein>
<organism evidence="1 2">
    <name type="scientific">Cronobacter phage A24</name>
    <dbReference type="NCBI Taxonomy" id="2795745"/>
    <lineage>
        <taxon>Viruses</taxon>
        <taxon>Duplodnaviria</taxon>
        <taxon>Heunggongvirae</taxon>
        <taxon>Uroviricota</taxon>
        <taxon>Caudoviricetes</taxon>
        <taxon>Grimontviridae</taxon>
        <taxon>Crifsvirus</taxon>
        <taxon>Crifsvirus A24</taxon>
    </lineage>
</organism>
<dbReference type="EMBL" id="MW343794">
    <property type="protein sequence ID" value="QQG33658.1"/>
    <property type="molecule type" value="Genomic_DNA"/>
</dbReference>
<dbReference type="GeneID" id="77948168"/>
<evidence type="ECO:0000313" key="2">
    <source>
        <dbReference type="Proteomes" id="UP000595896"/>
    </source>
</evidence>
<dbReference type="RefSeq" id="YP_010671906.1">
    <property type="nucleotide sequence ID" value="NC_070973.1"/>
</dbReference>
<sequence>MYANVTRRGIQLNNVAEGVLRELERAVAIAEVDGVHEKVALITLLTSVKRVVRELRNHSTTCPSCGQPNMGAHYCVGSMQSAKNNMLDLLGKQGYYDHSEHLKNVWPGCDTSKIGAW</sequence>
<proteinExistence type="predicted"/>
<name>A0A7T5QXN5_9CAUD</name>
<dbReference type="Proteomes" id="UP000595896">
    <property type="component" value="Segment"/>
</dbReference>
<accession>A0A7T5QXN5</accession>